<sequence length="79" mass="8255">MCHGLIAIMTAYGTGSIDGGDPDSIAGWDPKQLPQVIASGRPPNGLPRRIRLWPYADEGVSVAAVARFSRFGFAGGGRA</sequence>
<accession>A0ABS2LXS7</accession>
<dbReference type="EMBL" id="JAFBBP010000001">
    <property type="protein sequence ID" value="MBM7493001.1"/>
    <property type="molecule type" value="Genomic_DNA"/>
</dbReference>
<proteinExistence type="predicted"/>
<evidence type="ECO:0000313" key="1">
    <source>
        <dbReference type="EMBL" id="MBM7493001.1"/>
    </source>
</evidence>
<dbReference type="Proteomes" id="UP000764837">
    <property type="component" value="Unassembled WGS sequence"/>
</dbReference>
<reference evidence="1 2" key="1">
    <citation type="submission" date="2021-01" db="EMBL/GenBank/DDBJ databases">
        <title>Sequencing the genomes of 1000 actinobacteria strains.</title>
        <authorList>
            <person name="Klenk H.-P."/>
        </authorList>
    </citation>
    <scope>NUCLEOTIDE SEQUENCE [LARGE SCALE GENOMIC DNA]</scope>
    <source>
        <strain evidence="1 2">DSM 100204</strain>
    </source>
</reference>
<evidence type="ECO:0000313" key="2">
    <source>
        <dbReference type="Proteomes" id="UP000764837"/>
    </source>
</evidence>
<protein>
    <submittedName>
        <fullName evidence="1">Uncharacterized protein</fullName>
    </submittedName>
</protein>
<gene>
    <name evidence="1" type="ORF">JOD64_004223</name>
</gene>
<keyword evidence="2" id="KW-1185">Reference proteome</keyword>
<comment type="caution">
    <text evidence="1">The sequence shown here is derived from an EMBL/GenBank/DDBJ whole genome shotgun (WGS) entry which is preliminary data.</text>
</comment>
<name>A0ABS2LXS7_9ACTN</name>
<organism evidence="1 2">
    <name type="scientific">Micromonospora luteifusca</name>
    <dbReference type="NCBI Taxonomy" id="709860"/>
    <lineage>
        <taxon>Bacteria</taxon>
        <taxon>Bacillati</taxon>
        <taxon>Actinomycetota</taxon>
        <taxon>Actinomycetes</taxon>
        <taxon>Micromonosporales</taxon>
        <taxon>Micromonosporaceae</taxon>
        <taxon>Micromonospora</taxon>
    </lineage>
</organism>